<evidence type="ECO:0000313" key="3">
    <source>
        <dbReference type="EMBL" id="KAG1788085.1"/>
    </source>
</evidence>
<dbReference type="EMBL" id="JABBWE010000071">
    <property type="protein sequence ID" value="KAG1788085.1"/>
    <property type="molecule type" value="Genomic_DNA"/>
</dbReference>
<name>A0A9P7AEZ9_9AGAM</name>
<sequence>MPFMMGIGQLLAPLDEYDLTFPDLMAFVRLACMAKPFIRQCMTDIRHPPIHPPQVVISLLAGALSQDPPTILACWVAFRQVIWTHGAVLPTDQEIEVFNCHGLVRGIGYHDLYPPTRVCQRPECVNYRDGDEVATLTDVNTFRASLFTLRDECHTRYYPNYWTNNTDLTRIYYAGVPSVIQAARHFYIEAALLELFAATKVFGWMSSMNCARVYNYALARRHAYISNNRRAFDATLPQAFDEEFLWQYTLRIRDTDVLNGFFIYSLLLEKAENNTCLVLPHDEHQRIRIDVALSERNKEMEGIGQEAYPHACDLCFIVIGDDDSKSKIQAAVCDGNTIGHPCCAVHDCKVPLMTNRHRFCPDHQDLNQWCTVDGCDEVNASGFRTCANADHQALEDAYFKPAKALFQLRARLKRAGVTLPLDSVPSSLDSGSSNPNSADEDLEVIVDSECDGKPEHGNKHLRARFGQCRTHNEQLIMRPCGVILARATFFGSEAVSAVNEFAKAVFPTAASTPEYFIFDNNCKLRAHQDAIGDDHFAATGMPVDVFHFNSKHKETDTYCQQHCNPAAFPELISSGKWRFNTSICEQTNVWLGGYQAILWDMSVHRYNFYLDEMIKRRNRYVISESERRGHSPWMISMDTLFGSD</sequence>
<reference evidence="3" key="1">
    <citation type="journal article" date="2020" name="New Phytol.">
        <title>Comparative genomics reveals dynamic genome evolution in host specialist ectomycorrhizal fungi.</title>
        <authorList>
            <person name="Lofgren L.A."/>
            <person name="Nguyen N.H."/>
            <person name="Vilgalys R."/>
            <person name="Ruytinx J."/>
            <person name="Liao H.L."/>
            <person name="Branco S."/>
            <person name="Kuo A."/>
            <person name="LaButti K."/>
            <person name="Lipzen A."/>
            <person name="Andreopoulos W."/>
            <person name="Pangilinan J."/>
            <person name="Riley R."/>
            <person name="Hundley H."/>
            <person name="Na H."/>
            <person name="Barry K."/>
            <person name="Grigoriev I.V."/>
            <person name="Stajich J.E."/>
            <person name="Kennedy P.G."/>
        </authorList>
    </citation>
    <scope>NUCLEOTIDE SEQUENCE</scope>
    <source>
        <strain evidence="3">S12</strain>
    </source>
</reference>
<evidence type="ECO:0008006" key="5">
    <source>
        <dbReference type="Google" id="ProtNLM"/>
    </source>
</evidence>
<dbReference type="Proteomes" id="UP000719766">
    <property type="component" value="Unassembled WGS sequence"/>
</dbReference>
<proteinExistence type="predicted"/>
<dbReference type="InterPro" id="IPR041539">
    <property type="entry name" value="CxC5"/>
</dbReference>
<dbReference type="Pfam" id="PF18721">
    <property type="entry name" value="CxC6"/>
    <property type="match status" value="1"/>
</dbReference>
<accession>A0A9P7AEZ9</accession>
<evidence type="ECO:0000259" key="2">
    <source>
        <dbReference type="Pfam" id="PF18721"/>
    </source>
</evidence>
<dbReference type="AlphaFoldDB" id="A0A9P7AEZ9"/>
<organism evidence="3 4">
    <name type="scientific">Suillus plorans</name>
    <dbReference type="NCBI Taxonomy" id="116603"/>
    <lineage>
        <taxon>Eukaryota</taxon>
        <taxon>Fungi</taxon>
        <taxon>Dikarya</taxon>
        <taxon>Basidiomycota</taxon>
        <taxon>Agaricomycotina</taxon>
        <taxon>Agaricomycetes</taxon>
        <taxon>Agaricomycetidae</taxon>
        <taxon>Boletales</taxon>
        <taxon>Suillineae</taxon>
        <taxon>Suillaceae</taxon>
        <taxon>Suillus</taxon>
    </lineage>
</organism>
<keyword evidence="4" id="KW-1185">Reference proteome</keyword>
<evidence type="ECO:0000313" key="4">
    <source>
        <dbReference type="Proteomes" id="UP000719766"/>
    </source>
</evidence>
<dbReference type="Pfam" id="PF18718">
    <property type="entry name" value="CxC5"/>
    <property type="match status" value="1"/>
</dbReference>
<gene>
    <name evidence="3" type="ORF">HD556DRAFT_1448074</name>
</gene>
<comment type="caution">
    <text evidence="3">The sequence shown here is derived from an EMBL/GenBank/DDBJ whole genome shotgun (WGS) entry which is preliminary data.</text>
</comment>
<dbReference type="OrthoDB" id="2501483at2759"/>
<feature type="domain" description="CxC5 like cysteine cluster associated with KDZ" evidence="1">
    <location>
        <begin position="107"/>
        <end position="217"/>
    </location>
</feature>
<protein>
    <recommendedName>
        <fullName evidence="5">CxC6 like cysteine cluster associated with KDZ domain-containing protein</fullName>
    </recommendedName>
</protein>
<dbReference type="RefSeq" id="XP_041155362.1">
    <property type="nucleotide sequence ID" value="XM_041307375.1"/>
</dbReference>
<dbReference type="GeneID" id="64601139"/>
<evidence type="ECO:0000259" key="1">
    <source>
        <dbReference type="Pfam" id="PF18718"/>
    </source>
</evidence>
<dbReference type="InterPro" id="IPR040898">
    <property type="entry name" value="CxC6"/>
</dbReference>
<feature type="domain" description="CxC6 like cysteine cluster associated with KDZ" evidence="2">
    <location>
        <begin position="332"/>
        <end position="396"/>
    </location>
</feature>